<dbReference type="RefSeq" id="WP_179267683.1">
    <property type="nucleotide sequence ID" value="NZ_CP058579.1"/>
</dbReference>
<dbReference type="OrthoDB" id="118020at2157"/>
<dbReference type="GeneID" id="56036764"/>
<keyword evidence="4" id="KW-1185">Reference proteome</keyword>
<dbReference type="AlphaFoldDB" id="A0A7D5QA29"/>
<dbReference type="PANTHER" id="PTHR38138">
    <property type="entry name" value="VNG6441H"/>
    <property type="match status" value="1"/>
</dbReference>
<name>A0A7D5QA29_9EURY</name>
<organism evidence="3 4">
    <name type="scientific">Halorarum salinum</name>
    <dbReference type="NCBI Taxonomy" id="2743089"/>
    <lineage>
        <taxon>Archaea</taxon>
        <taxon>Methanobacteriati</taxon>
        <taxon>Methanobacteriota</taxon>
        <taxon>Stenosarchaea group</taxon>
        <taxon>Halobacteria</taxon>
        <taxon>Halobacteriales</taxon>
        <taxon>Haloferacaceae</taxon>
        <taxon>Halorarum</taxon>
    </lineage>
</organism>
<dbReference type="KEGG" id="halu:HUG12_04855"/>
<dbReference type="PANTHER" id="PTHR38138:SF1">
    <property type="entry name" value="ARCHAEAL TYPE IV PILIN N-TERMINAL DOMAIN-CONTAINING PROTEIN"/>
    <property type="match status" value="1"/>
</dbReference>
<reference evidence="3 4" key="1">
    <citation type="submission" date="2020-06" db="EMBL/GenBank/DDBJ databases">
        <title>NJ-3-1, isolated from saline soil.</title>
        <authorList>
            <person name="Cui H.L."/>
            <person name="Shi X."/>
        </authorList>
    </citation>
    <scope>NUCLEOTIDE SEQUENCE [LARGE SCALE GENOMIC DNA]</scope>
    <source>
        <strain evidence="3 4">NJ-3-1</strain>
    </source>
</reference>
<evidence type="ECO:0000256" key="1">
    <source>
        <dbReference type="SAM" id="Phobius"/>
    </source>
</evidence>
<dbReference type="InterPro" id="IPR012859">
    <property type="entry name" value="Pilin_N_archaeal"/>
</dbReference>
<dbReference type="NCBIfam" id="TIGR02537">
    <property type="entry name" value="arch_flag_Nterm"/>
    <property type="match status" value="1"/>
</dbReference>
<feature type="transmembrane region" description="Helical" evidence="1">
    <location>
        <begin position="12"/>
        <end position="40"/>
    </location>
</feature>
<accession>A0A7D5QA29</accession>
<gene>
    <name evidence="3" type="ORF">HUG12_04855</name>
</gene>
<keyword evidence="1" id="KW-0812">Transmembrane</keyword>
<dbReference type="Proteomes" id="UP000509626">
    <property type="component" value="Chromosome"/>
</dbReference>
<dbReference type="EMBL" id="CP058579">
    <property type="protein sequence ID" value="QLG61099.1"/>
    <property type="molecule type" value="Genomic_DNA"/>
</dbReference>
<dbReference type="InterPro" id="IPR013373">
    <property type="entry name" value="Flagellin/pilin_N_arc"/>
</dbReference>
<evidence type="ECO:0000313" key="4">
    <source>
        <dbReference type="Proteomes" id="UP000509626"/>
    </source>
</evidence>
<proteinExistence type="predicted"/>
<keyword evidence="1" id="KW-0472">Membrane</keyword>
<feature type="domain" description="Archaeal Type IV pilin N-terminal" evidence="2">
    <location>
        <begin position="11"/>
        <end position="84"/>
    </location>
</feature>
<keyword evidence="1" id="KW-1133">Transmembrane helix</keyword>
<evidence type="ECO:0000313" key="3">
    <source>
        <dbReference type="EMBL" id="QLG61099.1"/>
    </source>
</evidence>
<dbReference type="Pfam" id="PF07790">
    <property type="entry name" value="Pilin_N"/>
    <property type="match status" value="1"/>
</dbReference>
<evidence type="ECO:0000259" key="2">
    <source>
        <dbReference type="Pfam" id="PF07790"/>
    </source>
</evidence>
<sequence length="147" mass="15182">MNFQKLYTEDRAVSPVIGVILMVAITVILAAVIGTFVLGLGNNLGDTAPNANFDFEYSGNGAGNSYAVEAVHEGGATIDQDNSESLVLEDADGNSEEFSSYPVASGSSVMLGEVGSDYPVAEGTTVRVIWTSPDGSNSQALAEGQTP</sequence>
<protein>
    <submittedName>
        <fullName evidence="3">Type IV pilin N-terminal domain-containing protein</fullName>
    </submittedName>
</protein>